<dbReference type="KEGG" id="lug:FPZ22_06190"/>
<organism evidence="1 2">
    <name type="scientific">Luteimonas granuli</name>
    <dbReference type="NCBI Taxonomy" id="1176533"/>
    <lineage>
        <taxon>Bacteria</taxon>
        <taxon>Pseudomonadati</taxon>
        <taxon>Pseudomonadota</taxon>
        <taxon>Gammaproteobacteria</taxon>
        <taxon>Lysobacterales</taxon>
        <taxon>Lysobacteraceae</taxon>
        <taxon>Luteimonas</taxon>
    </lineage>
</organism>
<dbReference type="AlphaFoldDB" id="A0A518N3S6"/>
<dbReference type="InterPro" id="IPR010323">
    <property type="entry name" value="DUF924"/>
</dbReference>
<dbReference type="RefSeq" id="WP_144891371.1">
    <property type="nucleotide sequence ID" value="NZ_CP042218.1"/>
</dbReference>
<dbReference type="SUPFAM" id="SSF48452">
    <property type="entry name" value="TPR-like"/>
    <property type="match status" value="1"/>
</dbReference>
<evidence type="ECO:0000313" key="2">
    <source>
        <dbReference type="Proteomes" id="UP000316584"/>
    </source>
</evidence>
<proteinExistence type="predicted"/>
<dbReference type="Proteomes" id="UP000316584">
    <property type="component" value="Chromosome"/>
</dbReference>
<reference evidence="1 2" key="1">
    <citation type="submission" date="2019-07" db="EMBL/GenBank/DDBJ databases">
        <title>Full genome sequence of Luteimonas sp. Gr-4.</title>
        <authorList>
            <person name="Im W.-T."/>
        </authorList>
    </citation>
    <scope>NUCLEOTIDE SEQUENCE [LARGE SCALE GENOMIC DNA]</scope>
    <source>
        <strain evidence="1 2">Gr-4</strain>
    </source>
</reference>
<dbReference type="EMBL" id="CP042218">
    <property type="protein sequence ID" value="QDW66534.1"/>
    <property type="molecule type" value="Genomic_DNA"/>
</dbReference>
<keyword evidence="2" id="KW-1185">Reference proteome</keyword>
<dbReference type="Gene3D" id="1.20.58.320">
    <property type="entry name" value="TPR-like"/>
    <property type="match status" value="1"/>
</dbReference>
<dbReference type="InterPro" id="IPR011990">
    <property type="entry name" value="TPR-like_helical_dom_sf"/>
</dbReference>
<dbReference type="Gene3D" id="1.25.40.10">
    <property type="entry name" value="Tetratricopeptide repeat domain"/>
    <property type="match status" value="1"/>
</dbReference>
<gene>
    <name evidence="1" type="ORF">FPZ22_06190</name>
</gene>
<dbReference type="Pfam" id="PF06041">
    <property type="entry name" value="DUF924"/>
    <property type="match status" value="1"/>
</dbReference>
<evidence type="ECO:0000313" key="1">
    <source>
        <dbReference type="EMBL" id="QDW66534.1"/>
    </source>
</evidence>
<name>A0A518N3S6_9GAMM</name>
<sequence length="185" mass="20529">MKAADALPLPTAGEVVGFWRAAGYARWFGGGAAFDDEVRGFLEAAHFAAARRGLESWMDEAEGALALLILLDQVPRNLFRDSAHAYATDPLALHYARRMLEAGLDQEVEPALRMFCYLPFEHSEDLLDQEQAVALMRELGGDALDYAIQHHEVIERFGRFPHRNRALGRVSTADEQAWLDAGGGF</sequence>
<dbReference type="OrthoDB" id="7593450at2"/>
<protein>
    <submittedName>
        <fullName evidence="1">DUF924 family protein</fullName>
    </submittedName>
</protein>
<accession>A0A518N3S6</accession>